<dbReference type="AlphaFoldDB" id="A0AA36H6G3"/>
<sequence>MKKFIKWAIGGAILIIVIVGVIIAVVLKKKYGSRDPIMCFAIHVGDRARLYDLGLTHAGKLQEEDCSLEKNKRNIREAILAMDDVKQLYAFIFYSDIVNVTSSQNSAEALEILDSVKSRAGSSYRQESVAKEYISQRSKKDLLVYFIPCDFTYREGDDDMGKFVTELKSAGVNDKVLIVSNTRPSRDVADLYALSDSNVVGEEHDIAGRISDFGHSIVSTRPTRKPRPSTSVTSGPPTVPPEPYKCLFVGDLYNFGNNANFYLDEAQFIGEFAYDLFLDKRTVPSGALWAYGYSNFSQTPDLEKMYTNYTAFLKDLKNMKYFPVQDPMNTACAIEVINNLPKDDERVNCIVFISAENSTTLPKLDPQNEEIKRIVGIGFAGTNLSSVVGQKGVALTVPYYYLDEDLRDVHEAILGRYPTTTTKTTKRLTTVTPKPTIPVPLDEYKCLFIDDLYNFGSKNEFYEDEAEFIAEVGYDIFAAKSNVATGIWAYGYTRFPRAPSLDRMCTNYNDLLQEIKSLQYSPIQNPINTARAIEVINSLGNDERVNCLVFFSAENNTMLPKLNPQNKEIKRVVGVGFAGTDLRSVVGQSGVAVSVPYYYLNENVEEVVEAIIGRW</sequence>
<evidence type="ECO:0000313" key="4">
    <source>
        <dbReference type="Proteomes" id="UP001176961"/>
    </source>
</evidence>
<dbReference type="Proteomes" id="UP001176961">
    <property type="component" value="Unassembled WGS sequence"/>
</dbReference>
<accession>A0AA36H6G3</accession>
<evidence type="ECO:0000256" key="2">
    <source>
        <dbReference type="SAM" id="Phobius"/>
    </source>
</evidence>
<name>A0AA36H6G3_CYLNA</name>
<comment type="caution">
    <text evidence="3">The sequence shown here is derived from an EMBL/GenBank/DDBJ whole genome shotgun (WGS) entry which is preliminary data.</text>
</comment>
<gene>
    <name evidence="3" type="ORF">CYNAS_LOCUS16942</name>
</gene>
<keyword evidence="2" id="KW-1133">Transmembrane helix</keyword>
<keyword evidence="2" id="KW-0812">Transmembrane</keyword>
<reference evidence="3" key="1">
    <citation type="submission" date="2023-07" db="EMBL/GenBank/DDBJ databases">
        <authorList>
            <consortium name="CYATHOMIX"/>
        </authorList>
    </citation>
    <scope>NUCLEOTIDE SEQUENCE</scope>
    <source>
        <strain evidence="3">N/A</strain>
    </source>
</reference>
<keyword evidence="4" id="KW-1185">Reference proteome</keyword>
<feature type="transmembrane region" description="Helical" evidence="2">
    <location>
        <begin position="7"/>
        <end position="27"/>
    </location>
</feature>
<protein>
    <submittedName>
        <fullName evidence="3">Uncharacterized protein</fullName>
    </submittedName>
</protein>
<keyword evidence="2" id="KW-0472">Membrane</keyword>
<evidence type="ECO:0000256" key="1">
    <source>
        <dbReference type="SAM" id="MobiDB-lite"/>
    </source>
</evidence>
<feature type="region of interest" description="Disordered" evidence="1">
    <location>
        <begin position="218"/>
        <end position="238"/>
    </location>
</feature>
<dbReference type="EMBL" id="CATQJL010000316">
    <property type="protein sequence ID" value="CAJ0604959.1"/>
    <property type="molecule type" value="Genomic_DNA"/>
</dbReference>
<organism evidence="3 4">
    <name type="scientific">Cylicocyclus nassatus</name>
    <name type="common">Nematode worm</name>
    <dbReference type="NCBI Taxonomy" id="53992"/>
    <lineage>
        <taxon>Eukaryota</taxon>
        <taxon>Metazoa</taxon>
        <taxon>Ecdysozoa</taxon>
        <taxon>Nematoda</taxon>
        <taxon>Chromadorea</taxon>
        <taxon>Rhabditida</taxon>
        <taxon>Rhabditina</taxon>
        <taxon>Rhabditomorpha</taxon>
        <taxon>Strongyloidea</taxon>
        <taxon>Strongylidae</taxon>
        <taxon>Cylicocyclus</taxon>
    </lineage>
</organism>
<evidence type="ECO:0000313" key="3">
    <source>
        <dbReference type="EMBL" id="CAJ0604959.1"/>
    </source>
</evidence>
<proteinExistence type="predicted"/>